<sequence length="84" mass="9076">MGINFQIIDKDSDSQKLAPIDSQCTGQESMGTRDLNDATELAEWVASGSAHPTSGASRIGTISVEQMSRETITRLYLVGCVTKR</sequence>
<reference evidence="1" key="1">
    <citation type="journal article" date="2023" name="G3 (Bethesda)">
        <title>A reference genome for the long-term kleptoplast-retaining sea slug Elysia crispata morphotype clarki.</title>
        <authorList>
            <person name="Eastman K.E."/>
            <person name="Pendleton A.L."/>
            <person name="Shaikh M.A."/>
            <person name="Suttiyut T."/>
            <person name="Ogas R."/>
            <person name="Tomko P."/>
            <person name="Gavelis G."/>
            <person name="Widhalm J.R."/>
            <person name="Wisecaver J.H."/>
        </authorList>
    </citation>
    <scope>NUCLEOTIDE SEQUENCE</scope>
    <source>
        <strain evidence="1">ECLA1</strain>
    </source>
</reference>
<keyword evidence="2" id="KW-1185">Reference proteome</keyword>
<evidence type="ECO:0000313" key="1">
    <source>
        <dbReference type="EMBL" id="KAK3765755.1"/>
    </source>
</evidence>
<organism evidence="1 2">
    <name type="scientific">Elysia crispata</name>
    <name type="common">lettuce slug</name>
    <dbReference type="NCBI Taxonomy" id="231223"/>
    <lineage>
        <taxon>Eukaryota</taxon>
        <taxon>Metazoa</taxon>
        <taxon>Spiralia</taxon>
        <taxon>Lophotrochozoa</taxon>
        <taxon>Mollusca</taxon>
        <taxon>Gastropoda</taxon>
        <taxon>Heterobranchia</taxon>
        <taxon>Euthyneura</taxon>
        <taxon>Panpulmonata</taxon>
        <taxon>Sacoglossa</taxon>
        <taxon>Placobranchoidea</taxon>
        <taxon>Plakobranchidae</taxon>
        <taxon>Elysia</taxon>
    </lineage>
</organism>
<dbReference type="EMBL" id="JAWDGP010004277">
    <property type="protein sequence ID" value="KAK3765755.1"/>
    <property type="molecule type" value="Genomic_DNA"/>
</dbReference>
<gene>
    <name evidence="1" type="ORF">RRG08_026226</name>
</gene>
<name>A0AAE0ZAK1_9GAST</name>
<dbReference type="AlphaFoldDB" id="A0AAE0ZAK1"/>
<dbReference type="Proteomes" id="UP001283361">
    <property type="component" value="Unassembled WGS sequence"/>
</dbReference>
<proteinExistence type="predicted"/>
<accession>A0AAE0ZAK1</accession>
<comment type="caution">
    <text evidence="1">The sequence shown here is derived from an EMBL/GenBank/DDBJ whole genome shotgun (WGS) entry which is preliminary data.</text>
</comment>
<protein>
    <submittedName>
        <fullName evidence="1">Uncharacterized protein</fullName>
    </submittedName>
</protein>
<evidence type="ECO:0000313" key="2">
    <source>
        <dbReference type="Proteomes" id="UP001283361"/>
    </source>
</evidence>